<dbReference type="SUPFAM" id="SSF54197">
    <property type="entry name" value="HIT-like"/>
    <property type="match status" value="1"/>
</dbReference>
<dbReference type="Gene3D" id="3.30.428.10">
    <property type="entry name" value="HIT-like"/>
    <property type="match status" value="1"/>
</dbReference>
<reference evidence="5" key="1">
    <citation type="submission" date="2023-10" db="EMBL/GenBank/DDBJ databases">
        <title>Genome assembly of Pristionchus species.</title>
        <authorList>
            <person name="Yoshida K."/>
            <person name="Sommer R.J."/>
        </authorList>
    </citation>
    <scope>NUCLEOTIDE SEQUENCE</scope>
    <source>
        <strain evidence="5">RS0144</strain>
    </source>
</reference>
<dbReference type="FunFam" id="3.30.428.10:FF:000005">
    <property type="entry name" value="Histidine triad nucleotide-binding protein 1"/>
    <property type="match status" value="1"/>
</dbReference>
<dbReference type="InterPro" id="IPR001310">
    <property type="entry name" value="Histidine_triad_HIT"/>
</dbReference>
<dbReference type="Pfam" id="PF01230">
    <property type="entry name" value="HIT"/>
    <property type="match status" value="1"/>
</dbReference>
<sequence length="153" mass="17098">YSLRMLTCTSRVINSIVPRLIPLHSRAMASEVEKSQTATNEEDTIFGKIILKEIPAKIIFEDDDVLAFHDVTPQAPVHFLVIPKRRIDMLENAKESDSPLLGKLMYTASSVARSLGVKDGYRVVVNNGKNGCQSVFHLHLHVMGDRQMSWPPG</sequence>
<dbReference type="PROSITE" id="PS51084">
    <property type="entry name" value="HIT_2"/>
    <property type="match status" value="1"/>
</dbReference>
<comment type="caution">
    <text evidence="5">The sequence shown here is derived from an EMBL/GenBank/DDBJ whole genome shotgun (WGS) entry which is preliminary data.</text>
</comment>
<gene>
    <name evidence="5" type="ORF">PENTCL1PPCAC_29962</name>
</gene>
<feature type="active site" description="Tele-AMP-histidine intermediate" evidence="1">
    <location>
        <position position="139"/>
    </location>
</feature>
<evidence type="ECO:0000256" key="2">
    <source>
        <dbReference type="PIRSR" id="PIRSR601310-3"/>
    </source>
</evidence>
<evidence type="ECO:0000313" key="5">
    <source>
        <dbReference type="EMBL" id="GMT07788.1"/>
    </source>
</evidence>
<dbReference type="PROSITE" id="PS00892">
    <property type="entry name" value="HIT_1"/>
    <property type="match status" value="1"/>
</dbReference>
<dbReference type="PRINTS" id="PR00332">
    <property type="entry name" value="HISTRIAD"/>
</dbReference>
<protein>
    <recommendedName>
        <fullName evidence="4">HIT domain-containing protein</fullName>
    </recommendedName>
</protein>
<evidence type="ECO:0000256" key="1">
    <source>
        <dbReference type="PIRSR" id="PIRSR601310-1"/>
    </source>
</evidence>
<dbReference type="InterPro" id="IPR011146">
    <property type="entry name" value="HIT-like"/>
</dbReference>
<keyword evidence="6" id="KW-1185">Reference proteome</keyword>
<dbReference type="GO" id="GO:0003824">
    <property type="term" value="F:catalytic activity"/>
    <property type="evidence" value="ECO:0007669"/>
    <property type="project" value="InterPro"/>
</dbReference>
<dbReference type="InterPro" id="IPR019808">
    <property type="entry name" value="Histidine_triad_CS"/>
</dbReference>
<accession>A0AAV5UMB2</accession>
<evidence type="ECO:0000259" key="4">
    <source>
        <dbReference type="PROSITE" id="PS51084"/>
    </source>
</evidence>
<dbReference type="CDD" id="cd01276">
    <property type="entry name" value="PKCI_related"/>
    <property type="match status" value="1"/>
</dbReference>
<organism evidence="5 6">
    <name type="scientific">Pristionchus entomophagus</name>
    <dbReference type="NCBI Taxonomy" id="358040"/>
    <lineage>
        <taxon>Eukaryota</taxon>
        <taxon>Metazoa</taxon>
        <taxon>Ecdysozoa</taxon>
        <taxon>Nematoda</taxon>
        <taxon>Chromadorea</taxon>
        <taxon>Rhabditida</taxon>
        <taxon>Rhabditina</taxon>
        <taxon>Diplogasteromorpha</taxon>
        <taxon>Diplogasteroidea</taxon>
        <taxon>Neodiplogasteridae</taxon>
        <taxon>Pristionchus</taxon>
    </lineage>
</organism>
<name>A0AAV5UMB2_9BILA</name>
<dbReference type="EMBL" id="BTSX01000006">
    <property type="protein sequence ID" value="GMT07788.1"/>
    <property type="molecule type" value="Genomic_DNA"/>
</dbReference>
<feature type="short sequence motif" description="Histidine triad motif" evidence="2 3">
    <location>
        <begin position="137"/>
        <end position="141"/>
    </location>
</feature>
<evidence type="ECO:0000313" key="6">
    <source>
        <dbReference type="Proteomes" id="UP001432027"/>
    </source>
</evidence>
<evidence type="ECO:0000256" key="3">
    <source>
        <dbReference type="PROSITE-ProRule" id="PRU00464"/>
    </source>
</evidence>
<dbReference type="AlphaFoldDB" id="A0AAV5UMB2"/>
<dbReference type="InterPro" id="IPR036265">
    <property type="entry name" value="HIT-like_sf"/>
</dbReference>
<proteinExistence type="predicted"/>
<feature type="non-terminal residue" evidence="5">
    <location>
        <position position="1"/>
    </location>
</feature>
<dbReference type="PANTHER" id="PTHR23089">
    <property type="entry name" value="HISTIDINE TRIAD HIT PROTEIN"/>
    <property type="match status" value="1"/>
</dbReference>
<feature type="domain" description="HIT" evidence="4">
    <location>
        <begin position="45"/>
        <end position="153"/>
    </location>
</feature>
<dbReference type="Proteomes" id="UP001432027">
    <property type="component" value="Unassembled WGS sequence"/>
</dbReference>